<dbReference type="CDD" id="cd12232">
    <property type="entry name" value="RRM3_U2AF65"/>
    <property type="match status" value="1"/>
</dbReference>
<dbReference type="SMART" id="SM00360">
    <property type="entry name" value="RRM"/>
    <property type="match status" value="2"/>
</dbReference>
<sequence length="266" mass="30478">MDKKTKGIPEKNKSIPNFDLIEPRYAYGKDLYVGNLAEGSYPEDIVAFLNRAMRTANLNIWPGNPVLSCRILPKFCFVSLRHEDEASAALNLDGIFFHGQRLKINRPVDYGGPVTEHKTWQEVCPDSTWKEMFDVTGVDYKWVLSELEAIPPAVLNICAGLDSEHLTPFVEISNLVTPVDLETTHDFAELEAEYREELEKYGTVKEVVICPKGTSREGKVYVQYETKEEARRAFDALWSRMFDNRLLGIGFYSQQQWELMKEELKG</sequence>
<organism evidence="6 7">
    <name type="scientific">Blastocystis sp. subtype 1 (strain ATCC 50177 / NandII)</name>
    <dbReference type="NCBI Taxonomy" id="478820"/>
    <lineage>
        <taxon>Eukaryota</taxon>
        <taxon>Sar</taxon>
        <taxon>Stramenopiles</taxon>
        <taxon>Bigyra</taxon>
        <taxon>Opalozoa</taxon>
        <taxon>Opalinata</taxon>
        <taxon>Blastocystidae</taxon>
        <taxon>Blastocystis</taxon>
    </lineage>
</organism>
<evidence type="ECO:0000256" key="1">
    <source>
        <dbReference type="ARBA" id="ARBA00022664"/>
    </source>
</evidence>
<dbReference type="SUPFAM" id="SSF54928">
    <property type="entry name" value="RNA-binding domain, RBD"/>
    <property type="match status" value="1"/>
</dbReference>
<evidence type="ECO:0000256" key="2">
    <source>
        <dbReference type="ARBA" id="ARBA00022884"/>
    </source>
</evidence>
<dbReference type="GO" id="GO:0003723">
    <property type="term" value="F:RNA binding"/>
    <property type="evidence" value="ECO:0007669"/>
    <property type="project" value="UniProtKB-UniRule"/>
</dbReference>
<dbReference type="GO" id="GO:0008380">
    <property type="term" value="P:RNA splicing"/>
    <property type="evidence" value="ECO:0007669"/>
    <property type="project" value="UniProtKB-KW"/>
</dbReference>
<keyword evidence="2 4" id="KW-0694">RNA-binding</keyword>
<dbReference type="AlphaFoldDB" id="A0A196S681"/>
<dbReference type="PROSITE" id="PS50102">
    <property type="entry name" value="RRM"/>
    <property type="match status" value="2"/>
</dbReference>
<evidence type="ECO:0000256" key="4">
    <source>
        <dbReference type="PROSITE-ProRule" id="PRU00176"/>
    </source>
</evidence>
<keyword evidence="3" id="KW-0508">mRNA splicing</keyword>
<protein>
    <submittedName>
        <fullName evidence="6">U2 small nuclear ribonucleoprotein auxiliary factor</fullName>
    </submittedName>
</protein>
<dbReference type="GO" id="GO:1990904">
    <property type="term" value="C:ribonucleoprotein complex"/>
    <property type="evidence" value="ECO:0007669"/>
    <property type="project" value="UniProtKB-KW"/>
</dbReference>
<keyword evidence="1" id="KW-0507">mRNA processing</keyword>
<accession>A0A196S681</accession>
<dbReference type="OrthoDB" id="5411533at2759"/>
<dbReference type="InterPro" id="IPR000504">
    <property type="entry name" value="RRM_dom"/>
</dbReference>
<name>A0A196S681_BLAHN</name>
<gene>
    <name evidence="6" type="ORF">AV274_5737</name>
</gene>
<keyword evidence="7" id="KW-1185">Reference proteome</keyword>
<evidence type="ECO:0000256" key="3">
    <source>
        <dbReference type="ARBA" id="ARBA00023187"/>
    </source>
</evidence>
<dbReference type="CDD" id="cd12230">
    <property type="entry name" value="RRM1_U2AF65"/>
    <property type="match status" value="1"/>
</dbReference>
<feature type="domain" description="RRM" evidence="5">
    <location>
        <begin position="168"/>
        <end position="254"/>
    </location>
</feature>
<keyword evidence="6" id="KW-0687">Ribonucleoprotein</keyword>
<evidence type="ECO:0000259" key="5">
    <source>
        <dbReference type="PROSITE" id="PS50102"/>
    </source>
</evidence>
<evidence type="ECO:0000313" key="7">
    <source>
        <dbReference type="Proteomes" id="UP000078348"/>
    </source>
</evidence>
<dbReference type="InterPro" id="IPR035979">
    <property type="entry name" value="RBD_domain_sf"/>
</dbReference>
<comment type="caution">
    <text evidence="6">The sequence shown here is derived from an EMBL/GenBank/DDBJ whole genome shotgun (WGS) entry which is preliminary data.</text>
</comment>
<evidence type="ECO:0000313" key="6">
    <source>
        <dbReference type="EMBL" id="OAO12575.1"/>
    </source>
</evidence>
<feature type="domain" description="RRM" evidence="5">
    <location>
        <begin position="29"/>
        <end position="109"/>
    </location>
</feature>
<dbReference type="Gene3D" id="3.30.70.330">
    <property type="match status" value="2"/>
</dbReference>
<dbReference type="Pfam" id="PF00076">
    <property type="entry name" value="RRM_1"/>
    <property type="match status" value="1"/>
</dbReference>
<dbReference type="Proteomes" id="UP000078348">
    <property type="component" value="Unassembled WGS sequence"/>
</dbReference>
<proteinExistence type="predicted"/>
<dbReference type="STRING" id="478820.A0A196S681"/>
<dbReference type="GO" id="GO:0006397">
    <property type="term" value="P:mRNA processing"/>
    <property type="evidence" value="ECO:0007669"/>
    <property type="project" value="UniProtKB-KW"/>
</dbReference>
<dbReference type="InterPro" id="IPR012677">
    <property type="entry name" value="Nucleotide-bd_a/b_plait_sf"/>
</dbReference>
<reference evidence="6 7" key="1">
    <citation type="submission" date="2016-05" db="EMBL/GenBank/DDBJ databases">
        <title>Nuclear genome of Blastocystis sp. subtype 1 NandII.</title>
        <authorList>
            <person name="Gentekaki E."/>
            <person name="Curtis B."/>
            <person name="Stairs C."/>
            <person name="Eme L."/>
            <person name="Herman E."/>
            <person name="Klimes V."/>
            <person name="Arias M.C."/>
            <person name="Elias M."/>
            <person name="Hilliou F."/>
            <person name="Klute M."/>
            <person name="Malik S.-B."/>
            <person name="Pightling A."/>
            <person name="Rachubinski R."/>
            <person name="Salas D."/>
            <person name="Schlacht A."/>
            <person name="Suga H."/>
            <person name="Archibald J."/>
            <person name="Ball S.G."/>
            <person name="Clark G."/>
            <person name="Dacks J."/>
            <person name="Van Der Giezen M."/>
            <person name="Tsaousis A."/>
            <person name="Roger A."/>
        </authorList>
    </citation>
    <scope>NUCLEOTIDE SEQUENCE [LARGE SCALE GENOMIC DNA]</scope>
    <source>
        <strain evidence="7">ATCC 50177 / NandII</strain>
    </source>
</reference>
<dbReference type="EMBL" id="LXWW01000534">
    <property type="protein sequence ID" value="OAO12575.1"/>
    <property type="molecule type" value="Genomic_DNA"/>
</dbReference>
<dbReference type="PANTHER" id="PTHR23139">
    <property type="entry name" value="RNA-BINDING PROTEIN"/>
    <property type="match status" value="1"/>
</dbReference>